<feature type="transmembrane region" description="Helical" evidence="1">
    <location>
        <begin position="35"/>
        <end position="56"/>
    </location>
</feature>
<evidence type="ECO:0000256" key="1">
    <source>
        <dbReference type="SAM" id="Phobius"/>
    </source>
</evidence>
<dbReference type="EMBL" id="CM026433">
    <property type="protein sequence ID" value="KAG0554813.1"/>
    <property type="molecule type" value="Genomic_DNA"/>
</dbReference>
<keyword evidence="1" id="KW-1133">Transmembrane helix</keyword>
<reference evidence="2" key="1">
    <citation type="submission" date="2020-06" db="EMBL/GenBank/DDBJ databases">
        <title>WGS assembly of Ceratodon purpureus strain R40.</title>
        <authorList>
            <person name="Carey S.B."/>
            <person name="Jenkins J."/>
            <person name="Shu S."/>
            <person name="Lovell J.T."/>
            <person name="Sreedasyam A."/>
            <person name="Maumus F."/>
            <person name="Tiley G.P."/>
            <person name="Fernandez-Pozo N."/>
            <person name="Barry K."/>
            <person name="Chen C."/>
            <person name="Wang M."/>
            <person name="Lipzen A."/>
            <person name="Daum C."/>
            <person name="Saski C.A."/>
            <person name="Payton A.C."/>
            <person name="Mcbreen J.C."/>
            <person name="Conrad R.E."/>
            <person name="Kollar L.M."/>
            <person name="Olsson S."/>
            <person name="Huttunen S."/>
            <person name="Landis J.B."/>
            <person name="Wickett N.J."/>
            <person name="Johnson M.G."/>
            <person name="Rensing S.A."/>
            <person name="Grimwood J."/>
            <person name="Schmutz J."/>
            <person name="Mcdaniel S.F."/>
        </authorList>
    </citation>
    <scope>NUCLEOTIDE SEQUENCE</scope>
    <source>
        <strain evidence="2">R40</strain>
    </source>
</reference>
<name>A0A8T0G6E3_CERPU</name>
<proteinExistence type="predicted"/>
<keyword evidence="1" id="KW-0472">Membrane</keyword>
<accession>A0A8T0G6E3</accession>
<dbReference type="Proteomes" id="UP000822688">
    <property type="component" value="Chromosome 12"/>
</dbReference>
<evidence type="ECO:0000313" key="2">
    <source>
        <dbReference type="EMBL" id="KAG0554813.1"/>
    </source>
</evidence>
<dbReference type="AlphaFoldDB" id="A0A8T0G6E3"/>
<sequence>MLRSVSMCAKWDACNSYPGFDTSFFAEHGSRRGDFVSVLIGGVGLSVSFHFDVIALGRGFALRRILHNSVIWECRAQASHTPRLCSLGNKSKDEESAMKKLEIG</sequence>
<comment type="caution">
    <text evidence="2">The sequence shown here is derived from an EMBL/GenBank/DDBJ whole genome shotgun (WGS) entry which is preliminary data.</text>
</comment>
<keyword evidence="3" id="KW-1185">Reference proteome</keyword>
<keyword evidence="1" id="KW-0812">Transmembrane</keyword>
<evidence type="ECO:0000313" key="3">
    <source>
        <dbReference type="Proteomes" id="UP000822688"/>
    </source>
</evidence>
<protein>
    <submittedName>
        <fullName evidence="2">Uncharacterized protein</fullName>
    </submittedName>
</protein>
<gene>
    <name evidence="2" type="ORF">KC19_12G121200</name>
</gene>
<organism evidence="2 3">
    <name type="scientific">Ceratodon purpureus</name>
    <name type="common">Fire moss</name>
    <name type="synonym">Dicranum purpureum</name>
    <dbReference type="NCBI Taxonomy" id="3225"/>
    <lineage>
        <taxon>Eukaryota</taxon>
        <taxon>Viridiplantae</taxon>
        <taxon>Streptophyta</taxon>
        <taxon>Embryophyta</taxon>
        <taxon>Bryophyta</taxon>
        <taxon>Bryophytina</taxon>
        <taxon>Bryopsida</taxon>
        <taxon>Dicranidae</taxon>
        <taxon>Pseudoditrichales</taxon>
        <taxon>Ditrichaceae</taxon>
        <taxon>Ceratodon</taxon>
    </lineage>
</organism>